<feature type="transmembrane region" description="Helical" evidence="1">
    <location>
        <begin position="21"/>
        <end position="43"/>
    </location>
</feature>
<accession>A0A1F7F6X9</accession>
<reference evidence="2 3" key="1">
    <citation type="journal article" date="2016" name="Nat. Commun.">
        <title>Thousands of microbial genomes shed light on interconnected biogeochemical processes in an aquifer system.</title>
        <authorList>
            <person name="Anantharaman K."/>
            <person name="Brown C.T."/>
            <person name="Hug L.A."/>
            <person name="Sharon I."/>
            <person name="Castelle C.J."/>
            <person name="Probst A.J."/>
            <person name="Thomas B.C."/>
            <person name="Singh A."/>
            <person name="Wilkins M.J."/>
            <person name="Karaoz U."/>
            <person name="Brodie E.L."/>
            <person name="Williams K.H."/>
            <person name="Hubbard S.S."/>
            <person name="Banfield J.F."/>
        </authorList>
    </citation>
    <scope>NUCLEOTIDE SEQUENCE [LARGE SCALE GENOMIC DNA]</scope>
</reference>
<dbReference type="InterPro" id="IPR011050">
    <property type="entry name" value="Pectin_lyase_fold/virulence"/>
</dbReference>
<dbReference type="InterPro" id="IPR012334">
    <property type="entry name" value="Pectin_lyas_fold"/>
</dbReference>
<name>A0A1F7F6X9_UNCRA</name>
<dbReference type="SUPFAM" id="SSF51126">
    <property type="entry name" value="Pectin lyase-like"/>
    <property type="match status" value="1"/>
</dbReference>
<sequence length="542" mass="60060">MHISRLNDEKGNAVGRKHASVWCSPVLIVLFAVWAVIPASASWPPDTCDCIKWKTELIDSNPDFSGNQVVYVSRTGQVPGTISSFVMMGRLRNSQYNNTTYIVKADTQPYIFYCNIYTVEVSNVLVRGETGRREDVVFVGNDPRINPTYWHTSEYGGTSPCGAAAFFQFYNASHFAIADLTLRNIPGKMFKMDGGSDIIIHNVDLWDCGSQFIKAASSGSVSARDVVLECSKVHYTTSLFSGNNYTAQGMSIHKGRNWTIRGNWFENIRDFDNASHAVLMWDNTDTVYVYNNLFVNNNFNIEFGLDGTGNHMYAWNNVIVYNDRSFSGNVGIGVRTNMTSYVYHNTIYTTNQSYTVAECPSAVPNQNNLYNNGDGGNGSTANNIKVQNSAWQNPAGWDFRLTSSNNVPRLNQVLLDIRGKERPDPTSAGAFEYGEFECDLNDIIEHGADATPNDVMDLAIRPNPANALIGIQYTFPVNPGKGDINIYSIGGLLVHHFHRNDARGTVLWNGDTMPGVPVASGVYIVKAICGERALMSHIIFVK</sequence>
<dbReference type="EMBL" id="MFYX01000108">
    <property type="protein sequence ID" value="OGK02420.1"/>
    <property type="molecule type" value="Genomic_DNA"/>
</dbReference>
<evidence type="ECO:0000313" key="3">
    <source>
        <dbReference type="Proteomes" id="UP000179243"/>
    </source>
</evidence>
<keyword evidence="1" id="KW-0812">Transmembrane</keyword>
<proteinExistence type="predicted"/>
<evidence type="ECO:0000313" key="2">
    <source>
        <dbReference type="EMBL" id="OGK02420.1"/>
    </source>
</evidence>
<protein>
    <recommendedName>
        <fullName evidence="4">Right handed beta helix domain-containing protein</fullName>
    </recommendedName>
</protein>
<dbReference type="Proteomes" id="UP000179243">
    <property type="component" value="Unassembled WGS sequence"/>
</dbReference>
<organism evidence="2 3">
    <name type="scientific">Candidatus Raymondbacteria bacterium RIFOXYD12_FULL_49_13</name>
    <dbReference type="NCBI Taxonomy" id="1817890"/>
    <lineage>
        <taxon>Bacteria</taxon>
        <taxon>Raymondiibacteriota</taxon>
    </lineage>
</organism>
<dbReference type="AlphaFoldDB" id="A0A1F7F6X9"/>
<evidence type="ECO:0000256" key="1">
    <source>
        <dbReference type="SAM" id="Phobius"/>
    </source>
</evidence>
<gene>
    <name evidence="2" type="ORF">A2519_14475</name>
</gene>
<evidence type="ECO:0008006" key="4">
    <source>
        <dbReference type="Google" id="ProtNLM"/>
    </source>
</evidence>
<comment type="caution">
    <text evidence="2">The sequence shown here is derived from an EMBL/GenBank/DDBJ whole genome shotgun (WGS) entry which is preliminary data.</text>
</comment>
<keyword evidence="1" id="KW-1133">Transmembrane helix</keyword>
<keyword evidence="1" id="KW-0472">Membrane</keyword>
<dbReference type="Gene3D" id="2.160.20.10">
    <property type="entry name" value="Single-stranded right-handed beta-helix, Pectin lyase-like"/>
    <property type="match status" value="1"/>
</dbReference>